<feature type="region of interest" description="Disordered" evidence="1">
    <location>
        <begin position="286"/>
        <end position="374"/>
    </location>
</feature>
<dbReference type="Pfam" id="PF10512">
    <property type="entry name" value="Borealin"/>
    <property type="match status" value="1"/>
</dbReference>
<name>A0ABP1E105_9APHY</name>
<accession>A0ABP1E105</accession>
<evidence type="ECO:0000259" key="3">
    <source>
        <dbReference type="Pfam" id="PF10512"/>
    </source>
</evidence>
<feature type="compositionally biased region" description="Polar residues" evidence="1">
    <location>
        <begin position="309"/>
        <end position="348"/>
    </location>
</feature>
<evidence type="ECO:0008006" key="6">
    <source>
        <dbReference type="Google" id="ProtNLM"/>
    </source>
</evidence>
<dbReference type="InterPro" id="IPR046466">
    <property type="entry name" value="Borealin_C"/>
</dbReference>
<reference evidence="5" key="1">
    <citation type="submission" date="2024-04" db="EMBL/GenBank/DDBJ databases">
        <authorList>
            <person name="Shaw F."/>
            <person name="Minotto A."/>
        </authorList>
    </citation>
    <scope>NUCLEOTIDE SEQUENCE [LARGE SCALE GENOMIC DNA]</scope>
</reference>
<feature type="region of interest" description="Disordered" evidence="1">
    <location>
        <begin position="118"/>
        <end position="250"/>
    </location>
</feature>
<proteinExistence type="predicted"/>
<organism evidence="4 5">
    <name type="scientific">Somion occarium</name>
    <dbReference type="NCBI Taxonomy" id="3059160"/>
    <lineage>
        <taxon>Eukaryota</taxon>
        <taxon>Fungi</taxon>
        <taxon>Dikarya</taxon>
        <taxon>Basidiomycota</taxon>
        <taxon>Agaricomycotina</taxon>
        <taxon>Agaricomycetes</taxon>
        <taxon>Polyporales</taxon>
        <taxon>Cerrenaceae</taxon>
        <taxon>Somion</taxon>
    </lineage>
</organism>
<evidence type="ECO:0000259" key="2">
    <source>
        <dbReference type="Pfam" id="PF10444"/>
    </source>
</evidence>
<dbReference type="InterPro" id="IPR018851">
    <property type="entry name" value="Borealin_N"/>
</dbReference>
<feature type="compositionally biased region" description="Polar residues" evidence="1">
    <location>
        <begin position="232"/>
        <end position="248"/>
    </location>
</feature>
<dbReference type="Pfam" id="PF10444">
    <property type="entry name" value="Nbl1_Borealin_N"/>
    <property type="match status" value="1"/>
</dbReference>
<evidence type="ECO:0000256" key="1">
    <source>
        <dbReference type="SAM" id="MobiDB-lite"/>
    </source>
</evidence>
<dbReference type="EMBL" id="OZ037950">
    <property type="protein sequence ID" value="CAL1712948.1"/>
    <property type="molecule type" value="Genomic_DNA"/>
</dbReference>
<keyword evidence="5" id="KW-1185">Reference proteome</keyword>
<feature type="compositionally biased region" description="Low complexity" evidence="1">
    <location>
        <begin position="355"/>
        <end position="366"/>
    </location>
</feature>
<feature type="domain" description="Borealin N-terminal" evidence="2">
    <location>
        <begin position="19"/>
        <end position="74"/>
    </location>
</feature>
<evidence type="ECO:0000313" key="4">
    <source>
        <dbReference type="EMBL" id="CAL1712948.1"/>
    </source>
</evidence>
<gene>
    <name evidence="4" type="ORF">GFSPODELE1_LOCUS9082</name>
</gene>
<evidence type="ECO:0000313" key="5">
    <source>
        <dbReference type="Proteomes" id="UP001497453"/>
    </source>
</evidence>
<feature type="domain" description="Borealin C-terminal" evidence="3">
    <location>
        <begin position="229"/>
        <end position="268"/>
    </location>
</feature>
<sequence>MESLALPTPRAGRKLDAEEKSQMLQNFDLEVEMKRQQFEEWLADQLESFRIRQEGKILHIPRLVRDVTLRDFAKYRGDIQECLKGLQRERLGGEVGAIDRTTRKRKWIESQETEVVKETDVSTSEGSKGMKSARMMTATPKKAGPSNVPGTGQRSRLPLTKTPSTMRTRPPIREPSPSPHKPSLAGANGRPFAFPRLGPGSRPTSPVKPLISPSKPTRPASPSKAHPPQVRVPSSSTFNPTLPETTQLRWPRKDENMLSVNGSPLANPYRLGFSFGFAGWLADADEDDDETRPGQNTINTPGKAHRRTNSIIVRSLSGTSSNHLRSDSQASIAPTTGTHSRTNSNNNGFIPLRKTPPSTSQDPQTPRNQGPTPSAAALVAVPTKDGHVLEFDPLQTSPDEIDSLEGITDSAKKQAKEDIARLVLKAVERWKIT</sequence>
<protein>
    <recommendedName>
        <fullName evidence="6">Borealin N-terminal domain-containing protein</fullName>
    </recommendedName>
</protein>
<dbReference type="Proteomes" id="UP001497453">
    <property type="component" value="Chromosome 7"/>
</dbReference>